<dbReference type="CDD" id="cd10917">
    <property type="entry name" value="CE4_NodB_like_6s_7s"/>
    <property type="match status" value="1"/>
</dbReference>
<dbReference type="SUPFAM" id="SSF88713">
    <property type="entry name" value="Glycoside hydrolase/deacetylase"/>
    <property type="match status" value="1"/>
</dbReference>
<dbReference type="EMBL" id="BDCO01000003">
    <property type="protein sequence ID" value="GAT34985.1"/>
    <property type="molecule type" value="Genomic_DNA"/>
</dbReference>
<dbReference type="InterPro" id="IPR002509">
    <property type="entry name" value="NODB_dom"/>
</dbReference>
<evidence type="ECO:0000313" key="3">
    <source>
        <dbReference type="Proteomes" id="UP000076023"/>
    </source>
</evidence>
<protein>
    <submittedName>
        <fullName evidence="2">Peptidoglycan/xylan/chitin deacetylase, PgdA/CDA1 family</fullName>
    </submittedName>
</protein>
<dbReference type="InterPro" id="IPR050248">
    <property type="entry name" value="Polysacc_deacetylase_ArnD"/>
</dbReference>
<dbReference type="RefSeq" id="WP_075080847.1">
    <property type="nucleotide sequence ID" value="NZ_BDCO01000003.1"/>
</dbReference>
<dbReference type="GO" id="GO:0016810">
    <property type="term" value="F:hydrolase activity, acting on carbon-nitrogen (but not peptide) bonds"/>
    <property type="evidence" value="ECO:0007669"/>
    <property type="project" value="InterPro"/>
</dbReference>
<sequence>MALSTRHLILAARAAALALWPLTPWRARWSVEMTHNFFWLYPTLRQNCAWQGPVATRFETEKREVWLTIDDGPDPRDTPGMLDALARYEAKATFFVIGRQVDSQRALVRRILREGHSLGNHTYSHSSGWWWAAPKPVVRHEIAWGNKAIETATGSKPKWFRSPVGMNNMSVHPAAAAESQRVIGWSASGKDGCPAAPTVVIQRIMASVRPGAIILLHEGGASRYRVSTLERLLERLKNAGYTCVLPEPESLR</sequence>
<organism evidence="2 3">
    <name type="scientific">Terrimicrobium sacchariphilum</name>
    <dbReference type="NCBI Taxonomy" id="690879"/>
    <lineage>
        <taxon>Bacteria</taxon>
        <taxon>Pseudomonadati</taxon>
        <taxon>Verrucomicrobiota</taxon>
        <taxon>Terrimicrobiia</taxon>
        <taxon>Terrimicrobiales</taxon>
        <taxon>Terrimicrobiaceae</taxon>
        <taxon>Terrimicrobium</taxon>
    </lineage>
</organism>
<dbReference type="GO" id="GO:0005975">
    <property type="term" value="P:carbohydrate metabolic process"/>
    <property type="evidence" value="ECO:0007669"/>
    <property type="project" value="InterPro"/>
</dbReference>
<gene>
    <name evidence="2" type="ORF">TSACC_345</name>
</gene>
<dbReference type="Proteomes" id="UP000076023">
    <property type="component" value="Unassembled WGS sequence"/>
</dbReference>
<dbReference type="OrthoDB" id="9812065at2"/>
<evidence type="ECO:0000259" key="1">
    <source>
        <dbReference type="PROSITE" id="PS51677"/>
    </source>
</evidence>
<dbReference type="Pfam" id="PF01522">
    <property type="entry name" value="Polysacc_deac_1"/>
    <property type="match status" value="1"/>
</dbReference>
<dbReference type="InterPro" id="IPR011330">
    <property type="entry name" value="Glyco_hydro/deAcase_b/a-brl"/>
</dbReference>
<keyword evidence="3" id="KW-1185">Reference proteome</keyword>
<dbReference type="PANTHER" id="PTHR10587:SF137">
    <property type="entry name" value="4-DEOXY-4-FORMAMIDO-L-ARABINOSE-PHOSPHOUNDECAPRENOL DEFORMYLASE ARND-RELATED"/>
    <property type="match status" value="1"/>
</dbReference>
<dbReference type="AlphaFoldDB" id="A0A146GBK3"/>
<dbReference type="STRING" id="690879.TSACC_345"/>
<evidence type="ECO:0000313" key="2">
    <source>
        <dbReference type="EMBL" id="GAT34985.1"/>
    </source>
</evidence>
<dbReference type="PROSITE" id="PS51677">
    <property type="entry name" value="NODB"/>
    <property type="match status" value="1"/>
</dbReference>
<comment type="caution">
    <text evidence="2">The sequence shown here is derived from an EMBL/GenBank/DDBJ whole genome shotgun (WGS) entry which is preliminary data.</text>
</comment>
<name>A0A146GBK3_TERSA</name>
<accession>A0A146GBK3</accession>
<feature type="domain" description="NodB homology" evidence="1">
    <location>
        <begin position="63"/>
        <end position="244"/>
    </location>
</feature>
<dbReference type="PANTHER" id="PTHR10587">
    <property type="entry name" value="GLYCOSYL TRANSFERASE-RELATED"/>
    <property type="match status" value="1"/>
</dbReference>
<proteinExistence type="predicted"/>
<dbReference type="InParanoid" id="A0A146GBK3"/>
<dbReference type="Gene3D" id="3.20.20.370">
    <property type="entry name" value="Glycoside hydrolase/deacetylase"/>
    <property type="match status" value="1"/>
</dbReference>
<reference evidence="3" key="1">
    <citation type="journal article" date="2017" name="Genome Announc.">
        <title>Draft Genome Sequence of Terrimicrobium sacchariphilum NM-5T, a Facultative Anaerobic Soil Bacterium of the Class Spartobacteria.</title>
        <authorList>
            <person name="Qiu Y.L."/>
            <person name="Tourlousse D.M."/>
            <person name="Matsuura N."/>
            <person name="Ohashi A."/>
            <person name="Sekiguchi Y."/>
        </authorList>
    </citation>
    <scope>NUCLEOTIDE SEQUENCE [LARGE SCALE GENOMIC DNA]</scope>
    <source>
        <strain evidence="3">NM-5</strain>
    </source>
</reference>